<sequence>MEAKTTRFLTQFSRAVFAQWVQSSEYDQFWHNKASVHSILKEAVTKLPLGKLQTYLLEHVTSLETQLVVLLQDLYVNYTAKDKEIDAGIHGPLLNEEMTELELTRATSGVSTETQRRLTGVLALDVDLDAVDHFLMDKEVENTEKLVQLFVLIAARNYETPVEQKHKRGLVLKRLARCAQNLVKNLCSESSNWCCRDHEQVQQLRTLLERIVTQDTVALARSRAHGEDDRSLKTPWTMFYRPEESKEFQKVSYDNEMAKIYGLLLTLAVYFPIEYGGEEETSDESLSSDDEKEESTERPQQQKHISALAQAQLTTRQILLAAQMRQRELDQNNQWLVSVLSFSQSLHKPVTFLDENGDEMFDYQDRCALLDCVGNLYTRVFATTALFDQAKKNRTEEETAVQDRSVFEAVVCLRNAAHFMRVERKSSLPVITTAMAHLAGVMLPASFVSWLDHEQTTNPKSVLEIATQRLRQKCTGEHQMMNLLLSSTNISDDEMRLIQRKYCEYLDQVAGGNANKSNDQAHSNSLASTANNAKGLSVDAEDLFYTDNAGQEEEENKEKMSKSKKKRVNKKKKQRSKNNKNVDESLPKRSRVSSN</sequence>
<feature type="compositionally biased region" description="Basic residues" evidence="1">
    <location>
        <begin position="562"/>
        <end position="578"/>
    </location>
</feature>
<accession>A0AAU9LB28</accession>
<comment type="caution">
    <text evidence="2">The sequence shown here is derived from an EMBL/GenBank/DDBJ whole genome shotgun (WGS) entry which is preliminary data.</text>
</comment>
<organism evidence="2 3">
    <name type="scientific">Peronospora belbahrii</name>
    <dbReference type="NCBI Taxonomy" id="622444"/>
    <lineage>
        <taxon>Eukaryota</taxon>
        <taxon>Sar</taxon>
        <taxon>Stramenopiles</taxon>
        <taxon>Oomycota</taxon>
        <taxon>Peronosporomycetes</taxon>
        <taxon>Peronosporales</taxon>
        <taxon>Peronosporaceae</taxon>
        <taxon>Peronospora</taxon>
    </lineage>
</organism>
<proteinExistence type="predicted"/>
<gene>
    <name evidence="2" type="ORF">PBS003_LOCUS8924</name>
</gene>
<dbReference type="Proteomes" id="UP001160483">
    <property type="component" value="Unassembled WGS sequence"/>
</dbReference>
<feature type="compositionally biased region" description="Acidic residues" evidence="1">
    <location>
        <begin position="280"/>
        <end position="294"/>
    </location>
</feature>
<reference evidence="2" key="1">
    <citation type="submission" date="2021-11" db="EMBL/GenBank/DDBJ databases">
        <authorList>
            <person name="Islam A."/>
            <person name="Islam S."/>
            <person name="Flora M.S."/>
            <person name="Rahman M."/>
            <person name="Ziaur R.M."/>
            <person name="Epstein J.H."/>
            <person name="Hassan M."/>
            <person name="Klassen M."/>
            <person name="Woodard K."/>
            <person name="Webb A."/>
            <person name="Webby R.J."/>
            <person name="El Zowalaty M.E."/>
        </authorList>
    </citation>
    <scope>NUCLEOTIDE SEQUENCE</scope>
    <source>
        <strain evidence="2">Pbs3</strain>
    </source>
</reference>
<evidence type="ECO:0000313" key="3">
    <source>
        <dbReference type="Proteomes" id="UP001160483"/>
    </source>
</evidence>
<feature type="compositionally biased region" description="Acidic residues" evidence="1">
    <location>
        <begin position="546"/>
        <end position="555"/>
    </location>
</feature>
<dbReference type="AlphaFoldDB" id="A0AAU9LB28"/>
<dbReference type="EMBL" id="CAKKTJ010000333">
    <property type="protein sequence ID" value="CAH0482328.1"/>
    <property type="molecule type" value="Genomic_DNA"/>
</dbReference>
<name>A0AAU9LB28_9STRA</name>
<feature type="region of interest" description="Disordered" evidence="1">
    <location>
        <begin position="280"/>
        <end position="305"/>
    </location>
</feature>
<evidence type="ECO:0000313" key="2">
    <source>
        <dbReference type="EMBL" id="CAH0482328.1"/>
    </source>
</evidence>
<protein>
    <submittedName>
        <fullName evidence="2">Uncharacterized protein</fullName>
    </submittedName>
</protein>
<feature type="region of interest" description="Disordered" evidence="1">
    <location>
        <begin position="546"/>
        <end position="595"/>
    </location>
</feature>
<evidence type="ECO:0000256" key="1">
    <source>
        <dbReference type="SAM" id="MobiDB-lite"/>
    </source>
</evidence>